<evidence type="ECO:0000313" key="2">
    <source>
        <dbReference type="EMBL" id="AZL60762.1"/>
    </source>
</evidence>
<evidence type="ECO:0000313" key="3">
    <source>
        <dbReference type="Proteomes" id="UP000282002"/>
    </source>
</evidence>
<gene>
    <name evidence="2" type="ORF">EI545_19210</name>
</gene>
<dbReference type="EMBL" id="CP034328">
    <property type="protein sequence ID" value="AZL60762.1"/>
    <property type="molecule type" value="Genomic_DNA"/>
</dbReference>
<dbReference type="InterPro" id="IPR017853">
    <property type="entry name" value="GH"/>
</dbReference>
<sequence length="742" mass="81375">MKLCFIVLFSSLCATMATADTVGTWPFQPEEDTFEDSAALDLSYLNEEVAGQSGFVGRSPDGASFVRGDGTPIRFWAVNTDVARKGLDELRQHARFLAKRGVNMVRLHGQIALQGQAGSQIAAIDLAERDRLWQLVAAMKEEGIYTTFSPYYPHAVQTETAQDWGVPRDSGGLTGLIYFEPALQEAYKNWLRETLIPVNPYTGLALKDDPSLAIVQMQNEDSLLFWTFGGIKGHEASLLGTLFGQFLEKKYGSLAVARDAWNWSEAPGPIDGMQDDWDKGVIALSDIWYLTSDGDVGSAEVRLRDQAQFLTETMREWHAEIARFLRDDIGARQLFNAGNWRTADDVAMDDLERYAYTAGDVIGVNRYVSALHEGEHQGWAIVAGDVFREDGLLTRPLDLPTTLRQPVGHPYMISETLWVPPMWQQSEGPILMAAYQALTGMDISYWFSIDETQWSPPQSANGYLPSVGKWEVATPQQIGAFPAAALIFRLGLIDEALPVVIEHRSLDDLWSRAGPLVVARQGYDPNRDFSLRETDLLSRFLGASQVSAYSFLVGPVQVAFGSETPDFIHPELEGLVDSENRVVTSLTRQLIWDWGQGVVTLDAPRAQGVLGALSARPRIELQDVTFDSKAPYASVVVVPLDGEPIARSSRLLVQIGSIARPTGWRASPVQHEGGPALVVEEFGGAPWQVDTIEMSLAVRNPGLSQATALDANGMAMGAVEVSRAGGSLTLNLPSGALYVLLK</sequence>
<organism evidence="2 3">
    <name type="scientific">Tabrizicola piscis</name>
    <dbReference type="NCBI Taxonomy" id="2494374"/>
    <lineage>
        <taxon>Bacteria</taxon>
        <taxon>Pseudomonadati</taxon>
        <taxon>Pseudomonadota</taxon>
        <taxon>Alphaproteobacteria</taxon>
        <taxon>Rhodobacterales</taxon>
        <taxon>Paracoccaceae</taxon>
        <taxon>Tabrizicola</taxon>
    </lineage>
</organism>
<keyword evidence="3" id="KW-1185">Reference proteome</keyword>
<dbReference type="AlphaFoldDB" id="A0A3S8UAJ8"/>
<dbReference type="Proteomes" id="UP000282002">
    <property type="component" value="Chromosome"/>
</dbReference>
<proteinExistence type="predicted"/>
<reference evidence="2 3" key="1">
    <citation type="submission" date="2018-12" db="EMBL/GenBank/DDBJ databases">
        <title>Complete genome sequencing of Tabrizicola sp. K13M18.</title>
        <authorList>
            <person name="Bae J.-W."/>
        </authorList>
    </citation>
    <scope>NUCLEOTIDE SEQUENCE [LARGE SCALE GENOMIC DNA]</scope>
    <source>
        <strain evidence="2 3">K13M18</strain>
    </source>
</reference>
<dbReference type="KEGG" id="taw:EI545_19210"/>
<accession>A0A3S8UAJ8</accession>
<dbReference type="SUPFAM" id="SSF51445">
    <property type="entry name" value="(Trans)glycosidases"/>
    <property type="match status" value="1"/>
</dbReference>
<feature type="chain" id="PRO_5019276370" description="Glycoside hydrolase" evidence="1">
    <location>
        <begin position="20"/>
        <end position="742"/>
    </location>
</feature>
<evidence type="ECO:0008006" key="4">
    <source>
        <dbReference type="Google" id="ProtNLM"/>
    </source>
</evidence>
<evidence type="ECO:0000256" key="1">
    <source>
        <dbReference type="SAM" id="SignalP"/>
    </source>
</evidence>
<keyword evidence="1" id="KW-0732">Signal</keyword>
<dbReference type="Gene3D" id="3.20.20.80">
    <property type="entry name" value="Glycosidases"/>
    <property type="match status" value="1"/>
</dbReference>
<name>A0A3S8UAJ8_9RHOB</name>
<protein>
    <recommendedName>
        <fullName evidence="4">Glycoside hydrolase</fullName>
    </recommendedName>
</protein>
<feature type="signal peptide" evidence="1">
    <location>
        <begin position="1"/>
        <end position="19"/>
    </location>
</feature>
<dbReference type="OrthoDB" id="9801493at2"/>